<organism evidence="2 3">
    <name type="scientific">Artemisia annua</name>
    <name type="common">Sweet wormwood</name>
    <dbReference type="NCBI Taxonomy" id="35608"/>
    <lineage>
        <taxon>Eukaryota</taxon>
        <taxon>Viridiplantae</taxon>
        <taxon>Streptophyta</taxon>
        <taxon>Embryophyta</taxon>
        <taxon>Tracheophyta</taxon>
        <taxon>Spermatophyta</taxon>
        <taxon>Magnoliopsida</taxon>
        <taxon>eudicotyledons</taxon>
        <taxon>Gunneridae</taxon>
        <taxon>Pentapetalae</taxon>
        <taxon>asterids</taxon>
        <taxon>campanulids</taxon>
        <taxon>Asterales</taxon>
        <taxon>Asteraceae</taxon>
        <taxon>Asteroideae</taxon>
        <taxon>Anthemideae</taxon>
        <taxon>Artemisiinae</taxon>
        <taxon>Artemisia</taxon>
    </lineage>
</organism>
<dbReference type="InterPro" id="IPR026058">
    <property type="entry name" value="LIPIN"/>
</dbReference>
<accession>A0A2U1PZ84</accession>
<dbReference type="PANTHER" id="PTHR12181">
    <property type="entry name" value="LIPIN"/>
    <property type="match status" value="1"/>
</dbReference>
<feature type="region of interest" description="Disordered" evidence="1">
    <location>
        <begin position="41"/>
        <end position="78"/>
    </location>
</feature>
<evidence type="ECO:0000256" key="1">
    <source>
        <dbReference type="SAM" id="MobiDB-lite"/>
    </source>
</evidence>
<dbReference type="Proteomes" id="UP000245207">
    <property type="component" value="Unassembled WGS sequence"/>
</dbReference>
<proteinExistence type="predicted"/>
<dbReference type="OrthoDB" id="4567at2759"/>
<protein>
    <submittedName>
        <fullName evidence="2">HAD-like domain-containing protein</fullName>
    </submittedName>
</protein>
<dbReference type="STRING" id="35608.A0A2U1PZ84"/>
<reference evidence="2 3" key="1">
    <citation type="journal article" date="2018" name="Mol. Plant">
        <title>The genome of Artemisia annua provides insight into the evolution of Asteraceae family and artemisinin biosynthesis.</title>
        <authorList>
            <person name="Shen Q."/>
            <person name="Zhang L."/>
            <person name="Liao Z."/>
            <person name="Wang S."/>
            <person name="Yan T."/>
            <person name="Shi P."/>
            <person name="Liu M."/>
            <person name="Fu X."/>
            <person name="Pan Q."/>
            <person name="Wang Y."/>
            <person name="Lv Z."/>
            <person name="Lu X."/>
            <person name="Zhang F."/>
            <person name="Jiang W."/>
            <person name="Ma Y."/>
            <person name="Chen M."/>
            <person name="Hao X."/>
            <person name="Li L."/>
            <person name="Tang Y."/>
            <person name="Lv G."/>
            <person name="Zhou Y."/>
            <person name="Sun X."/>
            <person name="Brodelius P.E."/>
            <person name="Rose J.K.C."/>
            <person name="Tang K."/>
        </authorList>
    </citation>
    <scope>NUCLEOTIDE SEQUENCE [LARGE SCALE GENOMIC DNA]</scope>
    <source>
        <strain evidence="3">cv. Huhao1</strain>
        <tissue evidence="2">Leaf</tissue>
    </source>
</reference>
<dbReference type="PANTHER" id="PTHR12181:SF72">
    <property type="entry name" value="PHOSPHATIDATE PHOSPHATASE"/>
    <property type="match status" value="1"/>
</dbReference>
<evidence type="ECO:0000313" key="2">
    <source>
        <dbReference type="EMBL" id="PWA91104.1"/>
    </source>
</evidence>
<keyword evidence="3" id="KW-1185">Reference proteome</keyword>
<dbReference type="GO" id="GO:0008195">
    <property type="term" value="F:phosphatidate phosphatase activity"/>
    <property type="evidence" value="ECO:0007669"/>
    <property type="project" value="TreeGrafter"/>
</dbReference>
<sequence>MLSHVDDIAPDNLEEPQFYSPVGKFRSSNWDLIREDALRIKRENSEKQLSQGGDNMSKDLKDGSIPSGGPADIVDGADFDADTVPEIEGEKENCSTKLDKNHTQALTPTSEHLASLNLAQGQNTVMFTFSTSMLGAQKVDTRIYL</sequence>
<comment type="caution">
    <text evidence="2">The sequence shown here is derived from an EMBL/GenBank/DDBJ whole genome shotgun (WGS) entry which is preliminary data.</text>
</comment>
<dbReference type="EMBL" id="PKPP01000571">
    <property type="protein sequence ID" value="PWA91104.1"/>
    <property type="molecule type" value="Genomic_DNA"/>
</dbReference>
<dbReference type="AlphaFoldDB" id="A0A2U1PZ84"/>
<name>A0A2U1PZ84_ARTAN</name>
<evidence type="ECO:0000313" key="3">
    <source>
        <dbReference type="Proteomes" id="UP000245207"/>
    </source>
</evidence>
<feature type="region of interest" description="Disordered" evidence="1">
    <location>
        <begin position="1"/>
        <end position="20"/>
    </location>
</feature>
<gene>
    <name evidence="2" type="ORF">CTI12_AA092500</name>
</gene>